<dbReference type="AlphaFoldDB" id="A0A7W2IKC3"/>
<keyword evidence="3" id="KW-1185">Reference proteome</keyword>
<dbReference type="SUPFAM" id="SSF53300">
    <property type="entry name" value="vWA-like"/>
    <property type="match status" value="1"/>
</dbReference>
<dbReference type="PANTHER" id="PTHR30510:SF2">
    <property type="entry name" value="UPF0229 PROTEIN YEAH"/>
    <property type="match status" value="1"/>
</dbReference>
<dbReference type="RefSeq" id="WP_182153118.1">
    <property type="nucleotide sequence ID" value="NZ_JACEZU010000004.1"/>
</dbReference>
<dbReference type="InterPro" id="IPR006698">
    <property type="entry name" value="UPF0229"/>
</dbReference>
<protein>
    <submittedName>
        <fullName evidence="2">DUF444 family protein</fullName>
    </submittedName>
</protein>
<evidence type="ECO:0000313" key="2">
    <source>
        <dbReference type="EMBL" id="MBA5687257.1"/>
    </source>
</evidence>
<accession>A0A7W2IKC3</accession>
<proteinExistence type="predicted"/>
<organism evidence="2 3">
    <name type="scientific">Rugamonas apoptosis</name>
    <dbReference type="NCBI Taxonomy" id="2758570"/>
    <lineage>
        <taxon>Bacteria</taxon>
        <taxon>Pseudomonadati</taxon>
        <taxon>Pseudomonadota</taxon>
        <taxon>Betaproteobacteria</taxon>
        <taxon>Burkholderiales</taxon>
        <taxon>Oxalobacteraceae</taxon>
        <taxon>Telluria group</taxon>
        <taxon>Rugamonas</taxon>
    </lineage>
</organism>
<evidence type="ECO:0000256" key="1">
    <source>
        <dbReference type="SAM" id="MobiDB-lite"/>
    </source>
</evidence>
<evidence type="ECO:0000313" key="3">
    <source>
        <dbReference type="Proteomes" id="UP000573499"/>
    </source>
</evidence>
<gene>
    <name evidence="2" type="ORF">H3H39_09400</name>
</gene>
<dbReference type="Pfam" id="PF04285">
    <property type="entry name" value="DUF444"/>
    <property type="match status" value="2"/>
</dbReference>
<dbReference type="Proteomes" id="UP000573499">
    <property type="component" value="Unassembled WGS sequence"/>
</dbReference>
<comment type="caution">
    <text evidence="2">The sequence shown here is derived from an EMBL/GenBank/DDBJ whole genome shotgun (WGS) entry which is preliminary data.</text>
</comment>
<name>A0A7W2IKC3_9BURK</name>
<sequence length="382" mass="42588">MAQADAPRWYQLFSRGARDWLRHNDKLREALQGQLPAMISAGDAITSGQRRTIHVPLPLLTHARLRLADGHSQLGVGQGGGQPGELLRPAGTKDTPAGQGGGRDGTMRVELAFSMDDIIDWLWEEFKLPDLQPRRLALLTQPELLREGWDKRGARSRLDRRRTVKEALKRRAVQPAGAPFTNEDLRFRQLVKRPRPACAAAVFFVLDVSASMTEVQRSLAKTFFFYATQGLRRHYQRVDIRFIAHTAHAWEFAERDFLQASGDGGTLASSAFQLALTLMDQHYGPDSHNCYLFYASDGENFTEDRNHAGALLTALCGRLNYLGYVETLPGMPRGDASEMTRLCAEQARQGRPIGYGRLARGDDVWHALRTFFAGQAVNGASS</sequence>
<dbReference type="InterPro" id="IPR036465">
    <property type="entry name" value="vWFA_dom_sf"/>
</dbReference>
<dbReference type="PANTHER" id="PTHR30510">
    <property type="entry name" value="UPF0229 PROTEIN YEAH"/>
    <property type="match status" value="1"/>
</dbReference>
<dbReference type="EMBL" id="JACEZU010000004">
    <property type="protein sequence ID" value="MBA5687257.1"/>
    <property type="molecule type" value="Genomic_DNA"/>
</dbReference>
<feature type="region of interest" description="Disordered" evidence="1">
    <location>
        <begin position="76"/>
        <end position="105"/>
    </location>
</feature>
<reference evidence="2 3" key="1">
    <citation type="submission" date="2020-07" db="EMBL/GenBank/DDBJ databases">
        <title>Novel species isolated from subtropical streams in China.</title>
        <authorList>
            <person name="Lu H."/>
        </authorList>
    </citation>
    <scope>NUCLEOTIDE SEQUENCE [LARGE SCALE GENOMIC DNA]</scope>
    <source>
        <strain evidence="2 3">LX47W</strain>
    </source>
</reference>